<proteinExistence type="predicted"/>
<feature type="transmembrane region" description="Helical" evidence="8">
    <location>
        <begin position="266"/>
        <end position="287"/>
    </location>
</feature>
<evidence type="ECO:0000256" key="2">
    <source>
        <dbReference type="ARBA" id="ARBA00022448"/>
    </source>
</evidence>
<evidence type="ECO:0000256" key="6">
    <source>
        <dbReference type="ARBA" id="ARBA00023136"/>
    </source>
</evidence>
<dbReference type="PANTHER" id="PTHR33281">
    <property type="entry name" value="UPF0187 PROTEIN YNEE"/>
    <property type="match status" value="1"/>
</dbReference>
<dbReference type="AlphaFoldDB" id="A0A7S1C3G6"/>
<dbReference type="GO" id="GO:0016020">
    <property type="term" value="C:membrane"/>
    <property type="evidence" value="ECO:0007669"/>
    <property type="project" value="UniProtKB-SubCell"/>
</dbReference>
<keyword evidence="4 8" id="KW-1133">Transmembrane helix</keyword>
<evidence type="ECO:0000256" key="5">
    <source>
        <dbReference type="ARBA" id="ARBA00023065"/>
    </source>
</evidence>
<evidence type="ECO:0000313" key="9">
    <source>
        <dbReference type="EMBL" id="CAD8904249.1"/>
    </source>
</evidence>
<evidence type="ECO:0000256" key="3">
    <source>
        <dbReference type="ARBA" id="ARBA00022692"/>
    </source>
</evidence>
<dbReference type="Pfam" id="PF25539">
    <property type="entry name" value="Bestrophin_2"/>
    <property type="match status" value="1"/>
</dbReference>
<organism evidence="9">
    <name type="scientific">Corethron hystrix</name>
    <dbReference type="NCBI Taxonomy" id="216773"/>
    <lineage>
        <taxon>Eukaryota</taxon>
        <taxon>Sar</taxon>
        <taxon>Stramenopiles</taxon>
        <taxon>Ochrophyta</taxon>
        <taxon>Bacillariophyta</taxon>
        <taxon>Coscinodiscophyceae</taxon>
        <taxon>Corethrophycidae</taxon>
        <taxon>Corethrales</taxon>
        <taxon>Corethraceae</taxon>
        <taxon>Corethron</taxon>
    </lineage>
</organism>
<keyword evidence="3 8" id="KW-0812">Transmembrane</keyword>
<evidence type="ECO:0000256" key="8">
    <source>
        <dbReference type="SAM" id="Phobius"/>
    </source>
</evidence>
<reference evidence="9" key="1">
    <citation type="submission" date="2021-01" db="EMBL/GenBank/DDBJ databases">
        <authorList>
            <person name="Corre E."/>
            <person name="Pelletier E."/>
            <person name="Niang G."/>
            <person name="Scheremetjew M."/>
            <person name="Finn R."/>
            <person name="Kale V."/>
            <person name="Holt S."/>
            <person name="Cochrane G."/>
            <person name="Meng A."/>
            <person name="Brown T."/>
            <person name="Cohen L."/>
        </authorList>
    </citation>
    <scope>NUCLEOTIDE SEQUENCE</scope>
    <source>
        <strain evidence="9">308</strain>
    </source>
</reference>
<keyword evidence="2" id="KW-0813">Transport</keyword>
<evidence type="ECO:0000256" key="4">
    <source>
        <dbReference type="ARBA" id="ARBA00022989"/>
    </source>
</evidence>
<feature type="region of interest" description="Disordered" evidence="7">
    <location>
        <begin position="531"/>
        <end position="554"/>
    </location>
</feature>
<name>A0A7S1C3G6_9STRA</name>
<keyword evidence="6 8" id="KW-0472">Membrane</keyword>
<feature type="transmembrane region" description="Helical" evidence="8">
    <location>
        <begin position="229"/>
        <end position="254"/>
    </location>
</feature>
<dbReference type="PANTHER" id="PTHR33281:SF20">
    <property type="match status" value="1"/>
</dbReference>
<keyword evidence="5" id="KW-0406">Ion transport</keyword>
<accession>A0A7S1C3G6</accession>
<evidence type="ECO:0000256" key="1">
    <source>
        <dbReference type="ARBA" id="ARBA00004141"/>
    </source>
</evidence>
<dbReference type="EMBL" id="HBFR01043008">
    <property type="protein sequence ID" value="CAD8904249.1"/>
    <property type="molecule type" value="Transcribed_RNA"/>
</dbReference>
<gene>
    <name evidence="9" type="ORF">CHYS00102_LOCUS31469</name>
</gene>
<evidence type="ECO:0008006" key="10">
    <source>
        <dbReference type="Google" id="ProtNLM"/>
    </source>
</evidence>
<sequence>MNNIAQAERTNKRPGHVELTYDTTIIWSTIFRRFGSVWPDVFPFCIMNVILTFTIDKLMKECKIDMTFNSDTGHAFLSTLVSFLIVSRIRIAQDGLMVDAGYVQNLFQNSRELVMNAISFSRKNNSSGAMEWRQEICRRVIVILRVTIAVLEYGERREDVSQISILKAHEQEALETVAGAAIERYPIILSLLLRTAISSHDDFGLELLVNERRNLYDINEKYLSNYSHLLGLICTPFPFPLVQMCRTLLFLWIFTLPFALLNETGLIYSCIIMFFLTFGFVGLEFVAMKLDNPFGSDDNNLDIYEMSKVVFDDIYIFLYDVDGKESAQELMKVIKDPMLSNQIKRNYKTHQRRCSNVQDISPKKTVNRGQIVANNNIGQRMPPISSPDITKLVHHTTENEKGNVSKYVASPSSRRTSSDFSSIITDAKTNMGQYTRPMMRINEGSDLPNDQYMTVNPFCSSNLGSALNEFDPSNVQDISLNETRCQTLHNTIENETEFFSKCVASFPRRRTSSDFSSIITDAKQIIGHYSSSRMSRDKTMMNSNESSNPSNDQQMTVDLFRATNVEYDKPKKIGN</sequence>
<dbReference type="GO" id="GO:0005254">
    <property type="term" value="F:chloride channel activity"/>
    <property type="evidence" value="ECO:0007669"/>
    <property type="project" value="InterPro"/>
</dbReference>
<dbReference type="InterPro" id="IPR044669">
    <property type="entry name" value="YneE/VCCN1/2-like"/>
</dbReference>
<feature type="transmembrane region" description="Helical" evidence="8">
    <location>
        <begin position="41"/>
        <end position="59"/>
    </location>
</feature>
<protein>
    <recommendedName>
        <fullName evidence="10">Bestrophin homolog</fullName>
    </recommendedName>
</protein>
<comment type="subcellular location">
    <subcellularLocation>
        <location evidence="1">Membrane</location>
        <topology evidence="1">Multi-pass membrane protein</topology>
    </subcellularLocation>
</comment>
<feature type="compositionally biased region" description="Low complexity" evidence="7">
    <location>
        <begin position="542"/>
        <end position="551"/>
    </location>
</feature>
<evidence type="ECO:0000256" key="7">
    <source>
        <dbReference type="SAM" id="MobiDB-lite"/>
    </source>
</evidence>